<evidence type="ECO:0000256" key="2">
    <source>
        <dbReference type="ARBA" id="ARBA00022801"/>
    </source>
</evidence>
<keyword evidence="1" id="KW-0479">Metal-binding</keyword>
<dbReference type="InterPro" id="IPR011612">
    <property type="entry name" value="Urease_alpha_N_dom"/>
</dbReference>
<dbReference type="SUPFAM" id="SSF51338">
    <property type="entry name" value="Composite domain of metallo-dependent hydrolases"/>
    <property type="match status" value="1"/>
</dbReference>
<dbReference type="AlphaFoldDB" id="L9WUP9"/>
<keyword evidence="5" id="KW-1185">Reference proteome</keyword>
<dbReference type="Proteomes" id="UP000011531">
    <property type="component" value="Unassembled WGS sequence"/>
</dbReference>
<feature type="non-terminal residue" evidence="4">
    <location>
        <position position="31"/>
    </location>
</feature>
<keyword evidence="2" id="KW-0378">Hydrolase</keyword>
<evidence type="ECO:0000256" key="1">
    <source>
        <dbReference type="ARBA" id="ARBA00022723"/>
    </source>
</evidence>
<dbReference type="GO" id="GO:0016810">
    <property type="term" value="F:hydrolase activity, acting on carbon-nitrogen (but not peptide) bonds"/>
    <property type="evidence" value="ECO:0007669"/>
    <property type="project" value="InterPro"/>
</dbReference>
<accession>L9WUP9</accession>
<dbReference type="InterPro" id="IPR011059">
    <property type="entry name" value="Metal-dep_hydrolase_composite"/>
</dbReference>
<evidence type="ECO:0000313" key="5">
    <source>
        <dbReference type="Proteomes" id="UP000011531"/>
    </source>
</evidence>
<dbReference type="EMBL" id="AOIA01000149">
    <property type="protein sequence ID" value="ELY53142.1"/>
    <property type="molecule type" value="Genomic_DNA"/>
</dbReference>
<organism evidence="4 5">
    <name type="scientific">Natronococcus jeotgali DSM 18795</name>
    <dbReference type="NCBI Taxonomy" id="1227498"/>
    <lineage>
        <taxon>Archaea</taxon>
        <taxon>Methanobacteriati</taxon>
        <taxon>Methanobacteriota</taxon>
        <taxon>Stenosarchaea group</taxon>
        <taxon>Halobacteria</taxon>
        <taxon>Halobacteriales</taxon>
        <taxon>Natrialbaceae</taxon>
        <taxon>Natronococcus</taxon>
    </lineage>
</organism>
<dbReference type="GO" id="GO:0046872">
    <property type="term" value="F:metal ion binding"/>
    <property type="evidence" value="ECO:0007669"/>
    <property type="project" value="UniProtKB-KW"/>
</dbReference>
<dbReference type="Gene3D" id="2.30.40.10">
    <property type="entry name" value="Urease, subunit C, domain 1"/>
    <property type="match status" value="1"/>
</dbReference>
<reference evidence="4 5" key="1">
    <citation type="journal article" date="2014" name="PLoS Genet.">
        <title>Phylogenetically driven sequencing of extremely halophilic archaea reveals strategies for static and dynamic osmo-response.</title>
        <authorList>
            <person name="Becker E.A."/>
            <person name="Seitzer P.M."/>
            <person name="Tritt A."/>
            <person name="Larsen D."/>
            <person name="Krusor M."/>
            <person name="Yao A.I."/>
            <person name="Wu D."/>
            <person name="Madern D."/>
            <person name="Eisen J.A."/>
            <person name="Darling A.E."/>
            <person name="Facciotti M.T."/>
        </authorList>
    </citation>
    <scope>NUCLEOTIDE SEQUENCE [LARGE SCALE GENOMIC DNA]</scope>
    <source>
        <strain evidence="4 5">DSM 18795</strain>
    </source>
</reference>
<dbReference type="Pfam" id="PF00449">
    <property type="entry name" value="Urease_alpha"/>
    <property type="match status" value="1"/>
</dbReference>
<evidence type="ECO:0000259" key="3">
    <source>
        <dbReference type="Pfam" id="PF00449"/>
    </source>
</evidence>
<name>L9WUP9_9EURY</name>
<evidence type="ECO:0000313" key="4">
    <source>
        <dbReference type="EMBL" id="ELY53142.1"/>
    </source>
</evidence>
<gene>
    <name evidence="4" type="ORF">C492_17969</name>
</gene>
<sequence>MTPKLSRREYTDLFGATEGDRVRLGLSLIHI</sequence>
<comment type="caution">
    <text evidence="4">The sequence shown here is derived from an EMBL/GenBank/DDBJ whole genome shotgun (WGS) entry which is preliminary data.</text>
</comment>
<proteinExistence type="predicted"/>
<protein>
    <recommendedName>
        <fullName evidence="3">Urease alpha-subunit N-terminal domain-containing protein</fullName>
    </recommendedName>
</protein>
<feature type="domain" description="Urease alpha-subunit N-terminal" evidence="3">
    <location>
        <begin position="4"/>
        <end position="27"/>
    </location>
</feature>